<gene>
    <name evidence="2" type="ORF">Q5H92_06475</name>
</gene>
<evidence type="ECO:0000313" key="2">
    <source>
        <dbReference type="EMBL" id="MDO7845994.1"/>
    </source>
</evidence>
<comment type="caution">
    <text evidence="2">The sequence shown here is derived from an EMBL/GenBank/DDBJ whole genome shotgun (WGS) entry which is preliminary data.</text>
</comment>
<name>A0ABT9A820_9BACT</name>
<feature type="domain" description="Probable zinc-binding" evidence="1">
    <location>
        <begin position="95"/>
        <end position="143"/>
    </location>
</feature>
<protein>
    <submittedName>
        <fullName evidence="2">Zinc-ribbon domain containing protein</fullName>
    </submittedName>
</protein>
<keyword evidence="3" id="KW-1185">Reference proteome</keyword>
<dbReference type="InterPro" id="IPR025306">
    <property type="entry name" value="Zn-bnd_dom_prob"/>
</dbReference>
<proteinExistence type="predicted"/>
<reference evidence="2" key="1">
    <citation type="submission" date="2023-07" db="EMBL/GenBank/DDBJ databases">
        <authorList>
            <person name="Kim M.K."/>
        </authorList>
    </citation>
    <scope>NUCLEOTIDE SEQUENCE</scope>
    <source>
        <strain evidence="2">M29</strain>
    </source>
</reference>
<evidence type="ECO:0000259" key="1">
    <source>
        <dbReference type="Pfam" id="PF13451"/>
    </source>
</evidence>
<dbReference type="Proteomes" id="UP001167796">
    <property type="component" value="Unassembled WGS sequence"/>
</dbReference>
<dbReference type="EMBL" id="JAUQSX010000002">
    <property type="protein sequence ID" value="MDO7845994.1"/>
    <property type="molecule type" value="Genomic_DNA"/>
</dbReference>
<organism evidence="2 3">
    <name type="scientific">Hymenobacter mellowenesis</name>
    <dbReference type="NCBI Taxonomy" id="3063995"/>
    <lineage>
        <taxon>Bacteria</taxon>
        <taxon>Pseudomonadati</taxon>
        <taxon>Bacteroidota</taxon>
        <taxon>Cytophagia</taxon>
        <taxon>Cytophagales</taxon>
        <taxon>Hymenobacteraceae</taxon>
        <taxon>Hymenobacter</taxon>
    </lineage>
</organism>
<sequence>MKRAKAHNSLRCPCCGEIRGPQEQQVFLKQLEAEVPARTYITLSGVWLGNAYWHDAKKGGVDWACDECMQSLRAVKGQPAKQLFYDFAPHFAYFDKTKTCRDCGLEFTFSKAEQLHWYEQLRFWVQAEKVRCGPCQQLKKQHDQFSQLMAANNFTDHEALQEIIAYYLRNKAYAKAKQFLATGRSRFAEGSVEFSRLDTLLNNVRNIEQQVRD</sequence>
<evidence type="ECO:0000313" key="3">
    <source>
        <dbReference type="Proteomes" id="UP001167796"/>
    </source>
</evidence>
<accession>A0ABT9A820</accession>
<dbReference type="Pfam" id="PF13451">
    <property type="entry name" value="zf_Tbcl"/>
    <property type="match status" value="1"/>
</dbReference>
<dbReference type="RefSeq" id="WP_305010677.1">
    <property type="nucleotide sequence ID" value="NZ_JAUQSX010000002.1"/>
</dbReference>